<evidence type="ECO:0000313" key="3">
    <source>
        <dbReference type="EMBL" id="GJD50346.1"/>
    </source>
</evidence>
<dbReference type="Gene3D" id="1.10.12.10">
    <property type="entry name" value="Lyase 2-enoyl-coa Hydratase, Chain A, domain 2"/>
    <property type="match status" value="1"/>
</dbReference>
<dbReference type="Proteomes" id="UP001055167">
    <property type="component" value="Unassembled WGS sequence"/>
</dbReference>
<dbReference type="Gene3D" id="3.90.226.10">
    <property type="entry name" value="2-enoyl-CoA Hydratase, Chain A, domain 1"/>
    <property type="match status" value="1"/>
</dbReference>
<reference evidence="3" key="1">
    <citation type="journal article" date="2021" name="Front. Microbiol.">
        <title>Comprehensive Comparative Genomics and Phenotyping of Methylobacterium Species.</title>
        <authorList>
            <person name="Alessa O."/>
            <person name="Ogura Y."/>
            <person name="Fujitani Y."/>
            <person name="Takami H."/>
            <person name="Hayashi T."/>
            <person name="Sahin N."/>
            <person name="Tani A."/>
        </authorList>
    </citation>
    <scope>NUCLEOTIDE SEQUENCE</scope>
    <source>
        <strain evidence="3">KCTC 52305</strain>
    </source>
</reference>
<dbReference type="InterPro" id="IPR014748">
    <property type="entry name" value="Enoyl-CoA_hydra_C"/>
</dbReference>
<dbReference type="PANTHER" id="PTHR43459:SF1">
    <property type="entry name" value="EG:BACN32G11.4 PROTEIN"/>
    <property type="match status" value="1"/>
</dbReference>
<organism evidence="3 4">
    <name type="scientific">Methylobacterium crusticola</name>
    <dbReference type="NCBI Taxonomy" id="1697972"/>
    <lineage>
        <taxon>Bacteria</taxon>
        <taxon>Pseudomonadati</taxon>
        <taxon>Pseudomonadota</taxon>
        <taxon>Alphaproteobacteria</taxon>
        <taxon>Hyphomicrobiales</taxon>
        <taxon>Methylobacteriaceae</taxon>
        <taxon>Methylobacterium</taxon>
    </lineage>
</organism>
<dbReference type="InterPro" id="IPR001753">
    <property type="entry name" value="Enoyl-CoA_hydra/iso"/>
</dbReference>
<comment type="similarity">
    <text evidence="1 2">Belongs to the enoyl-CoA hydratase/isomerase family.</text>
</comment>
<protein>
    <submittedName>
        <fullName evidence="3">1,2-epoxyphenylacetyl-CoA isomerase</fullName>
    </submittedName>
</protein>
<proteinExistence type="inferred from homology"/>
<keyword evidence="4" id="KW-1185">Reference proteome</keyword>
<gene>
    <name evidence="3" type="primary">paaG_2</name>
    <name evidence="3" type="ORF">OPKNFCMD_3085</name>
</gene>
<dbReference type="SUPFAM" id="SSF52096">
    <property type="entry name" value="ClpP/crotonase"/>
    <property type="match status" value="1"/>
</dbReference>
<dbReference type="PROSITE" id="PS00166">
    <property type="entry name" value="ENOYL_COA_HYDRATASE"/>
    <property type="match status" value="1"/>
</dbReference>
<accession>A0ABQ4R0F3</accession>
<dbReference type="CDD" id="cd06558">
    <property type="entry name" value="crotonase-like"/>
    <property type="match status" value="1"/>
</dbReference>
<sequence length="264" mass="27093">MPPDAPTLRVARRGAVATLTLNRPAVLNALDQTMVGEFLAAARDVAADAGVRAVVLAGSGRAFMAGGDIGSFQRAGGDAPAVIGRLIAPFHETLQVLATMDKPLLASVHGAVAGAGVSLMLAADLAIAADDIAVTLAYTRLGTSADGGASWSLPRVVGLRKAMEIALLSGTYDAAEALRLSLVNRVVPAADLAAETERLADRLADGPTVALGAMKRLLRGSLDRTLPEQLAAEAESFQACAATADFREGVDAFLAKRPARFAGR</sequence>
<evidence type="ECO:0000313" key="4">
    <source>
        <dbReference type="Proteomes" id="UP001055167"/>
    </source>
</evidence>
<dbReference type="GO" id="GO:0016853">
    <property type="term" value="F:isomerase activity"/>
    <property type="evidence" value="ECO:0007669"/>
    <property type="project" value="UniProtKB-KW"/>
</dbReference>
<comment type="caution">
    <text evidence="3">The sequence shown here is derived from an EMBL/GenBank/DDBJ whole genome shotgun (WGS) entry which is preliminary data.</text>
</comment>
<dbReference type="RefSeq" id="WP_128562453.1">
    <property type="nucleotide sequence ID" value="NZ_BPQH01000009.1"/>
</dbReference>
<dbReference type="InterPro" id="IPR018376">
    <property type="entry name" value="Enoyl-CoA_hyd/isom_CS"/>
</dbReference>
<dbReference type="PANTHER" id="PTHR43459">
    <property type="entry name" value="ENOYL-COA HYDRATASE"/>
    <property type="match status" value="1"/>
</dbReference>
<reference evidence="3" key="2">
    <citation type="submission" date="2021-08" db="EMBL/GenBank/DDBJ databases">
        <authorList>
            <person name="Tani A."/>
            <person name="Ola A."/>
            <person name="Ogura Y."/>
            <person name="Katsura K."/>
            <person name="Hayashi T."/>
        </authorList>
    </citation>
    <scope>NUCLEOTIDE SEQUENCE</scope>
    <source>
        <strain evidence="3">KCTC 52305</strain>
    </source>
</reference>
<dbReference type="EMBL" id="BPQH01000009">
    <property type="protein sequence ID" value="GJD50346.1"/>
    <property type="molecule type" value="Genomic_DNA"/>
</dbReference>
<name>A0ABQ4R0F3_9HYPH</name>
<evidence type="ECO:0000256" key="1">
    <source>
        <dbReference type="ARBA" id="ARBA00005254"/>
    </source>
</evidence>
<keyword evidence="3" id="KW-0413">Isomerase</keyword>
<dbReference type="Pfam" id="PF00378">
    <property type="entry name" value="ECH_1"/>
    <property type="match status" value="1"/>
</dbReference>
<dbReference type="InterPro" id="IPR029045">
    <property type="entry name" value="ClpP/crotonase-like_dom_sf"/>
</dbReference>
<evidence type="ECO:0000256" key="2">
    <source>
        <dbReference type="RuleBase" id="RU003707"/>
    </source>
</evidence>